<proteinExistence type="predicted"/>
<accession>A0A364V8X3</accession>
<name>A0A364V8X3_9CORY</name>
<sequence length="334" mass="34257">MAKIILSEGQPYVVPGSGLLRFEAFTMGTQDADVQLELKGTGSVNNLNPTTVLLASCTGPMSLMVRPRGEREFGPETAVRVMAKRRSTGESEMVLEFPLMPLAGVGECLLARLVPVGSGIEITPQSASVISGIDSSAMSMVAALRPRVGEGDRALEVEVILDTTASMSSPDSAGSIKAAAATIAGSCSALGASTVAVRAGLNASTVCGLPELEAKLLEVWESRHLAVGGGVDLTLAGLGHIGAAQPGTLRFLVSDTLCSAEMTPDTAMVHLLVGPTAAAEYELAERVAGAGGYQTHCIVVDHDLDTGMSEGQSPAIAKAAAVVEMVSRRLQATA</sequence>
<comment type="caution">
    <text evidence="1">The sequence shown here is derived from an EMBL/GenBank/DDBJ whole genome shotgun (WGS) entry which is preliminary data.</text>
</comment>
<dbReference type="Proteomes" id="UP000251577">
    <property type="component" value="Unassembled WGS sequence"/>
</dbReference>
<dbReference type="RefSeq" id="WP_113629935.1">
    <property type="nucleotide sequence ID" value="NZ_QHCV01000003.1"/>
</dbReference>
<keyword evidence="2" id="KW-1185">Reference proteome</keyword>
<evidence type="ECO:0000313" key="2">
    <source>
        <dbReference type="Proteomes" id="UP000251577"/>
    </source>
</evidence>
<protein>
    <submittedName>
        <fullName evidence="1">Uncharacterized protein</fullName>
    </submittedName>
</protein>
<dbReference type="AlphaFoldDB" id="A0A364V8X3"/>
<dbReference type="EMBL" id="QHCV01000003">
    <property type="protein sequence ID" value="RAV33064.1"/>
    <property type="molecule type" value="Genomic_DNA"/>
</dbReference>
<organism evidence="1 2">
    <name type="scientific">Corynebacterium heidelbergense</name>
    <dbReference type="NCBI Taxonomy" id="2055947"/>
    <lineage>
        <taxon>Bacteria</taxon>
        <taxon>Bacillati</taxon>
        <taxon>Actinomycetota</taxon>
        <taxon>Actinomycetes</taxon>
        <taxon>Mycobacteriales</taxon>
        <taxon>Corynebacteriaceae</taxon>
        <taxon>Corynebacterium</taxon>
    </lineage>
</organism>
<gene>
    <name evidence="1" type="ORF">DLJ54_00515</name>
</gene>
<reference evidence="1 2" key="1">
    <citation type="journal article" date="2018" name="Syst. Appl. Microbiol.">
        <title>Corynebacterium heidelbergense sp. nov., isolated from the preen glands of Egyptian geese (Alopochen aegyptiacus).</title>
        <authorList>
            <person name="Braun M.S."/>
            <person name="Wang E."/>
            <person name="Zimmermann S."/>
            <person name="Wink M."/>
        </authorList>
    </citation>
    <scope>NUCLEOTIDE SEQUENCE [LARGE SCALE GENOMIC DNA]</scope>
    <source>
        <strain evidence="1 2">647</strain>
    </source>
</reference>
<evidence type="ECO:0000313" key="1">
    <source>
        <dbReference type="EMBL" id="RAV33064.1"/>
    </source>
</evidence>